<evidence type="ECO:0000256" key="6">
    <source>
        <dbReference type="SAM" id="MobiDB-lite"/>
    </source>
</evidence>
<evidence type="ECO:0000313" key="11">
    <source>
        <dbReference type="Proteomes" id="UP000094819"/>
    </source>
</evidence>
<dbReference type="Pfam" id="PF12859">
    <property type="entry name" value="ANAPC1"/>
    <property type="match status" value="1"/>
</dbReference>
<keyword evidence="3" id="KW-0677">Repeat</keyword>
<dbReference type="GO" id="GO:0051301">
    <property type="term" value="P:cell division"/>
    <property type="evidence" value="ECO:0007669"/>
    <property type="project" value="UniProtKB-KW"/>
</dbReference>
<dbReference type="RefSeq" id="XP_019028052.1">
    <property type="nucleotide sequence ID" value="XM_019179991.1"/>
</dbReference>
<dbReference type="InterPro" id="IPR041221">
    <property type="entry name" value="APC1_C"/>
</dbReference>
<dbReference type="Pfam" id="PF18122">
    <property type="entry name" value="APC1_C"/>
    <property type="match status" value="1"/>
</dbReference>
<name>A0A1E3HP13_9TREE</name>
<dbReference type="GO" id="GO:0031145">
    <property type="term" value="P:anaphase-promoting complex-dependent catabolic process"/>
    <property type="evidence" value="ECO:0007669"/>
    <property type="project" value="TreeGrafter"/>
</dbReference>
<evidence type="ECO:0000256" key="1">
    <source>
        <dbReference type="ARBA" id="ARBA00010547"/>
    </source>
</evidence>
<feature type="compositionally biased region" description="Basic and acidic residues" evidence="6">
    <location>
        <begin position="29"/>
        <end position="45"/>
    </location>
</feature>
<evidence type="ECO:0000259" key="7">
    <source>
        <dbReference type="Pfam" id="PF12859"/>
    </source>
</evidence>
<dbReference type="GO" id="GO:0060090">
    <property type="term" value="F:molecular adaptor activity"/>
    <property type="evidence" value="ECO:0007669"/>
    <property type="project" value="TreeGrafter"/>
</dbReference>
<keyword evidence="5" id="KW-0131">Cell cycle</keyword>
<gene>
    <name evidence="10" type="ORF">L198_08018</name>
</gene>
<proteinExistence type="inferred from homology"/>
<evidence type="ECO:0000256" key="3">
    <source>
        <dbReference type="ARBA" id="ARBA00022737"/>
    </source>
</evidence>
<dbReference type="GeneID" id="30197229"/>
<dbReference type="Gene3D" id="1.25.10.10">
    <property type="entry name" value="Leucine-rich Repeat Variant"/>
    <property type="match status" value="1"/>
</dbReference>
<organism evidence="10 11">
    <name type="scientific">Cryptococcus wingfieldii CBS 7118</name>
    <dbReference type="NCBI Taxonomy" id="1295528"/>
    <lineage>
        <taxon>Eukaryota</taxon>
        <taxon>Fungi</taxon>
        <taxon>Dikarya</taxon>
        <taxon>Basidiomycota</taxon>
        <taxon>Agaricomycotina</taxon>
        <taxon>Tremellomycetes</taxon>
        <taxon>Tremellales</taxon>
        <taxon>Cryptococcaceae</taxon>
        <taxon>Cryptococcus</taxon>
    </lineage>
</organism>
<dbReference type="Proteomes" id="UP000094819">
    <property type="component" value="Unassembled WGS sequence"/>
</dbReference>
<reference evidence="10 11" key="1">
    <citation type="submission" date="2016-06" db="EMBL/GenBank/DDBJ databases">
        <title>Evolution of pathogenesis and genome organization in the Tremellales.</title>
        <authorList>
            <person name="Cuomo C."/>
            <person name="Litvintseva A."/>
            <person name="Heitman J."/>
            <person name="Chen Y."/>
            <person name="Sun S."/>
            <person name="Springer D."/>
            <person name="Dromer F."/>
            <person name="Young S."/>
            <person name="Zeng Q."/>
            <person name="Chapman S."/>
            <person name="Gujja S."/>
            <person name="Saif S."/>
            <person name="Birren B."/>
        </authorList>
    </citation>
    <scope>NUCLEOTIDE SEQUENCE [LARGE SCALE GENOMIC DNA]</scope>
    <source>
        <strain evidence="10 11">CBS 7118</strain>
    </source>
</reference>
<dbReference type="PANTHER" id="PTHR12827">
    <property type="entry name" value="MEIOTIC CHECKPOINT REGULATOR TSG24 FAMILY MEMBER"/>
    <property type="match status" value="1"/>
</dbReference>
<keyword evidence="2" id="KW-0132">Cell division</keyword>
<feature type="region of interest" description="Disordered" evidence="6">
    <location>
        <begin position="347"/>
        <end position="447"/>
    </location>
</feature>
<feature type="domain" description="Anaphase-promoting complex subunit 1 C-terminal" evidence="8">
    <location>
        <begin position="1737"/>
        <end position="1899"/>
    </location>
</feature>
<feature type="region of interest" description="Disordered" evidence="6">
    <location>
        <begin position="1"/>
        <end position="48"/>
    </location>
</feature>
<evidence type="ECO:0000256" key="2">
    <source>
        <dbReference type="ARBA" id="ARBA00022618"/>
    </source>
</evidence>
<feature type="compositionally biased region" description="Basic and acidic residues" evidence="6">
    <location>
        <begin position="371"/>
        <end position="386"/>
    </location>
</feature>
<dbReference type="GO" id="GO:0007091">
    <property type="term" value="P:metaphase/anaphase transition of mitotic cell cycle"/>
    <property type="evidence" value="ECO:0007669"/>
    <property type="project" value="TreeGrafter"/>
</dbReference>
<dbReference type="EMBL" id="AWGH01000049">
    <property type="protein sequence ID" value="ODN78099.1"/>
    <property type="molecule type" value="Genomic_DNA"/>
</dbReference>
<dbReference type="InterPro" id="IPR011989">
    <property type="entry name" value="ARM-like"/>
</dbReference>
<evidence type="ECO:0000256" key="5">
    <source>
        <dbReference type="ARBA" id="ARBA00023306"/>
    </source>
</evidence>
<dbReference type="InterPro" id="IPR048971">
    <property type="entry name" value="Apc1_3rd"/>
</dbReference>
<keyword evidence="4" id="KW-0498">Mitosis</keyword>
<comment type="caution">
    <text evidence="10">The sequence shown here is derived from an EMBL/GenBank/DDBJ whole genome shotgun (WGS) entry which is preliminary data.</text>
</comment>
<accession>A0A1E3HP13</accession>
<dbReference type="Pfam" id="PF21282">
    <property type="entry name" value="APC1_3rd"/>
    <property type="match status" value="1"/>
</dbReference>
<keyword evidence="11" id="KW-1185">Reference proteome</keyword>
<evidence type="ECO:0000256" key="4">
    <source>
        <dbReference type="ARBA" id="ARBA00022776"/>
    </source>
</evidence>
<feature type="domain" description="Anaphase-promoting complex subunit 1 beta-sandwich" evidence="9">
    <location>
        <begin position="1608"/>
        <end position="1687"/>
    </location>
</feature>
<dbReference type="OrthoDB" id="26401at2759"/>
<dbReference type="PANTHER" id="PTHR12827:SF3">
    <property type="entry name" value="ANAPHASE-PROMOTING COMPLEX SUBUNIT 1"/>
    <property type="match status" value="1"/>
</dbReference>
<evidence type="ECO:0000313" key="10">
    <source>
        <dbReference type="EMBL" id="ODN78099.1"/>
    </source>
</evidence>
<evidence type="ECO:0000259" key="8">
    <source>
        <dbReference type="Pfam" id="PF18122"/>
    </source>
</evidence>
<dbReference type="InterPro" id="IPR049255">
    <property type="entry name" value="Apc1_N"/>
</dbReference>
<feature type="domain" description="Anaphase-promoting complex subunit 1 N-terminal" evidence="7">
    <location>
        <begin position="59"/>
        <end position="505"/>
    </location>
</feature>
<dbReference type="InterPro" id="IPR024990">
    <property type="entry name" value="Apc1"/>
</dbReference>
<comment type="similarity">
    <text evidence="1">Belongs to the APC1 family.</text>
</comment>
<dbReference type="GO" id="GO:0005680">
    <property type="term" value="C:anaphase-promoting complex"/>
    <property type="evidence" value="ECO:0007669"/>
    <property type="project" value="InterPro"/>
</dbReference>
<feature type="region of interest" description="Disordered" evidence="6">
    <location>
        <begin position="108"/>
        <end position="150"/>
    </location>
</feature>
<protein>
    <submittedName>
        <fullName evidence="10">Anaphase-promoting complex subunit 1</fullName>
    </submittedName>
</protein>
<evidence type="ECO:0000259" key="9">
    <source>
        <dbReference type="Pfam" id="PF21282"/>
    </source>
</evidence>
<dbReference type="GO" id="GO:0070979">
    <property type="term" value="P:protein K11-linked ubiquitination"/>
    <property type="evidence" value="ECO:0007669"/>
    <property type="project" value="TreeGrafter"/>
</dbReference>
<sequence length="1969" mass="218097">MLTAAPLGSPSSAAHKQHRRDTPGPSSDPLRHLLPHDQHQHDYGTHHHIRKSIRPVLRDDGEWTEEALAWYGRTVVWSRGAEVYQRYTYEHEGESVGYACFAWLRTGGGSSETSKKRKLASTTSSTPDTFGPFHRSQHSSWGGPRSSTHKNAPLRLERTLVVFLQTRAHVYYADGSDIIVHLPFTVDGAWGLPNGGILVQRELEKRELRKFGREKKKVGSVLRGMADQTSMSILDDLMDIEDESAPSLPRLYVLENPFDELKVVMQGQIEFGDTLHLSSTHPISATCSVLMVSEDPYPFVVVHDQHAGEFIIYRRTCVPIIPHQPAPPPNPRTMRPEELLRQAELTQIPPQPRASRPSLHRNASSFGATTGDRRLSSVADSLDRGQRRVPRLSRGPLPESASTDELHAVLEPDANLPPPTAPQHRRSRGMSMLPHSQVVPPGPEGQRRLSTGLPAQPLPIPPRMALQTAVEKDLRETTMMMGLERDEVGVRSEVVLSVIGRWKQPYPVDPQQLNAFISEDKGPNQVTVNIHVLPLTPRPSTSPQLFSFHITLPPLSNRVKIDVATPLKCLSAVPVLATRIPTFSRPAREGVYDVLFLTLEGRTQLMTSGRKILPFHVPVEDGTIISSLADASGPHFTAVYEDGSAKQYSAAMRIRHELTEQCFLALSGSLSAEEFYHYKIEFLSSLQQLKPWEKNDEERVWGVFVRVLEGILGVDHDQVEQHGFGGVTQAGLGSADPISRRLASLLETSTGPLSKPSSTHAPRYTLPPQRAVSLLLAIHLVGQDQRLALSKQRDLERVAGLIIRLAIHVGRKDWVDYWERLVPMRVHNVTFGTGLDYQLLDQFSHPPDIIVSLYQQLRLPVKEFIRPETLYLYRHGTGSDLSHTDELGPLDTCPRITLVARIYKELGPSTPASARPLQERAYQTVRTIAETITNPDWISDLPHGVSLPILEVLRACQVSPEKDWTAGMYKLVGRSDLVKKVEEGGLGEIVAKDDWPKEVSRDILNKSRPTVGEIMKAAETGALGNKKTDLALPHVRFRTDRRLQEVERIMQTTKLRIVTIQDPKGASAEDVTRYHQSFVNTLASRTLAVTVGQGMFEYGTRTTVITDVWEIPFIELSVKVTPGNTLLKAEIVSDSAEWPCFHNGVSAGLLISPDCKDIDSSWIVFNRPGVLNAEHGGFLLGLGLTGHLRSLMTYHAFPLMEPRHDFTSVGLLLGLACSYAGSNDLLVTKILSLHTHALLPLGSVELNASPIIQSSAMVGIGLVYVGSRNLRMAEVALYEIGRRDMPNVDGFGEYQESYSFSASMAYGLIMLGRGGSTASEVDRKMLAQLRKCIVGEAPVMDGSHAKTASPGVDINTTAPGATLALGLAYLKTMRRDIADLLEIPQTPYELEHVKPEWCLLRILARALIMWDDIAPTTAWVESLVPSFVLAAVKSNQRPSSIDLPIELAYLNIVSGAAMAIGLKFAGTAKELAHNTILTQYSILAKAVSGQSMTYEGRIRRTSARQGLNVVTIALAAVMSGTGELGLLRRLRVSHGQEGAGVTYGTHMAMHMALGLLFVGRGEYTLGNSNLAIAAMCIAFFPRFTSSPADNKAYPQAFRHLWALAVEARCLTARDVETHETVYLPVKLRFMEGGTIRQQSLISPTQLPSFDRLLTIEVDSPRYWPIKIDLSDPRDMEALVRTRSIYVQRKAGFIDYESDPKGNRSIFVRVGSMTGIDLHYDLISSGAPPSVGVEEVKEIVRVHSGDAGLVGLAEHFEGVDDEWGGGVGAFLRTIIIECLALDKPHLIPIYIQMYLSLRRDAAHITNPALYQSGGMHTVDQLTFAKRFYDEEYEVNFAQMKVSGERRIALVRQSFLNAARRTLLESPGEEDVAARYLLQGVEGWREDPQRLGRWLARNGVPPLPLLEALRLGVAKLAVGKPELEMKMRDSAEIYWGEVLKTYSEQSDGQGRRGEGWKLHSVQQTIDLWRGA</sequence>